<feature type="region of interest" description="Disordered" evidence="1">
    <location>
        <begin position="463"/>
        <end position="525"/>
    </location>
</feature>
<dbReference type="AlphaFoldDB" id="A0A3N4LWM9"/>
<proteinExistence type="predicted"/>
<evidence type="ECO:0000313" key="3">
    <source>
        <dbReference type="Proteomes" id="UP000267821"/>
    </source>
</evidence>
<dbReference type="InParanoid" id="A0A3N4LWM9"/>
<feature type="compositionally biased region" description="Low complexity" evidence="1">
    <location>
        <begin position="121"/>
        <end position="135"/>
    </location>
</feature>
<evidence type="ECO:0000256" key="1">
    <source>
        <dbReference type="SAM" id="MobiDB-lite"/>
    </source>
</evidence>
<evidence type="ECO:0000313" key="2">
    <source>
        <dbReference type="EMBL" id="RPB27303.1"/>
    </source>
</evidence>
<keyword evidence="3" id="KW-1185">Reference proteome</keyword>
<protein>
    <submittedName>
        <fullName evidence="2">Uncharacterized protein</fullName>
    </submittedName>
</protein>
<dbReference type="EMBL" id="ML121531">
    <property type="protein sequence ID" value="RPB27303.1"/>
    <property type="molecule type" value="Genomic_DNA"/>
</dbReference>
<reference evidence="2 3" key="1">
    <citation type="journal article" date="2018" name="Nat. Ecol. Evol.">
        <title>Pezizomycetes genomes reveal the molecular basis of ectomycorrhizal truffle lifestyle.</title>
        <authorList>
            <person name="Murat C."/>
            <person name="Payen T."/>
            <person name="Noel B."/>
            <person name="Kuo A."/>
            <person name="Morin E."/>
            <person name="Chen J."/>
            <person name="Kohler A."/>
            <person name="Krizsan K."/>
            <person name="Balestrini R."/>
            <person name="Da Silva C."/>
            <person name="Montanini B."/>
            <person name="Hainaut M."/>
            <person name="Levati E."/>
            <person name="Barry K.W."/>
            <person name="Belfiori B."/>
            <person name="Cichocki N."/>
            <person name="Clum A."/>
            <person name="Dockter R.B."/>
            <person name="Fauchery L."/>
            <person name="Guy J."/>
            <person name="Iotti M."/>
            <person name="Le Tacon F."/>
            <person name="Lindquist E.A."/>
            <person name="Lipzen A."/>
            <person name="Malagnac F."/>
            <person name="Mello A."/>
            <person name="Molinier V."/>
            <person name="Miyauchi S."/>
            <person name="Poulain J."/>
            <person name="Riccioni C."/>
            <person name="Rubini A."/>
            <person name="Sitrit Y."/>
            <person name="Splivallo R."/>
            <person name="Traeger S."/>
            <person name="Wang M."/>
            <person name="Zifcakova L."/>
            <person name="Wipf D."/>
            <person name="Zambonelli A."/>
            <person name="Paolocci F."/>
            <person name="Nowrousian M."/>
            <person name="Ottonello S."/>
            <person name="Baldrian P."/>
            <person name="Spatafora J.W."/>
            <person name="Henrissat B."/>
            <person name="Nagy L.G."/>
            <person name="Aury J.M."/>
            <person name="Wincker P."/>
            <person name="Grigoriev I.V."/>
            <person name="Bonfante P."/>
            <person name="Martin F.M."/>
        </authorList>
    </citation>
    <scope>NUCLEOTIDE SEQUENCE [LARGE SCALE GENOMIC DNA]</scope>
    <source>
        <strain evidence="2 3">ATCC MYA-4762</strain>
    </source>
</reference>
<dbReference type="Proteomes" id="UP000267821">
    <property type="component" value="Unassembled WGS sequence"/>
</dbReference>
<feature type="compositionally biased region" description="Pro residues" evidence="1">
    <location>
        <begin position="157"/>
        <end position="168"/>
    </location>
</feature>
<dbReference type="STRING" id="1051890.A0A3N4LWM9"/>
<sequence>MTLTDCQETLSNNNNAAKSASSPYCLFMMRDGYTSSTRNITKRLKHLSPTTHPGFPPTIKPSMALLAGGEPKPAREASLGPTLLSFHYRRPLRDRPYHHPACTPLNEPKPPPNTVKETIAPTFSKPPSSPTASPCSSPPPESSHQCNNTYRPQRPQTTPPPPTSLPLTPPLTLERPYLFELIDKPLPVVICPPPPPLSVHSLTSSTLDRISRSLKASYFIHCPQSIFWEWYCQNSRWLSETNSRWEYDAKNQYFIIKCMASPIHEAFTGYATFLILQEIQKYGRLRPGSNIVSLRANTDITNFDGHPSSKRVADLAIRVRLHPPTPMVYRRGVIVEVGFAQSLPSLIERAEMWVLDKQEEVHMVILLHISEQIPKSYGNVSRYRAKKKLREWRPDWFEGRDFEGEYLWRECDLTQQQILDRIKKVLVQKMLEEDEAGVLIPPLLHPLDGEIYVYERKVDKNEFSNPPPVEGHKSGNTLLVVGDNQGKRKRLDTTDSQDIWELPASSSSGEDHSSTSDNEHSTCDSAPTREHLLKCSWRTTFLESGIYTPLPTSSAHELRLPIASLYGPLPTSITTDTNQAIPQEILSIIPATLQPHAHKEIVFAMEDVAALFNTEGALPEMREQRAQERAGGVMKRELEAWRTLIRRGEMERKREGENDKRTRRIERRQYLRSSERYALEDGVLEDEELAENREIRDPRGE</sequence>
<accession>A0A3N4LWM9</accession>
<name>A0A3N4LWM9_9PEZI</name>
<feature type="region of interest" description="Disordered" evidence="1">
    <location>
        <begin position="95"/>
        <end position="168"/>
    </location>
</feature>
<organism evidence="2 3">
    <name type="scientific">Terfezia boudieri ATCC MYA-4762</name>
    <dbReference type="NCBI Taxonomy" id="1051890"/>
    <lineage>
        <taxon>Eukaryota</taxon>
        <taxon>Fungi</taxon>
        <taxon>Dikarya</taxon>
        <taxon>Ascomycota</taxon>
        <taxon>Pezizomycotina</taxon>
        <taxon>Pezizomycetes</taxon>
        <taxon>Pezizales</taxon>
        <taxon>Pezizaceae</taxon>
        <taxon>Terfezia</taxon>
    </lineage>
</organism>
<feature type="compositionally biased region" description="Basic and acidic residues" evidence="1">
    <location>
        <begin position="509"/>
        <end position="525"/>
    </location>
</feature>
<dbReference type="OrthoDB" id="10371916at2759"/>
<gene>
    <name evidence="2" type="ORF">L211DRAFT_846132</name>
</gene>